<dbReference type="InterPro" id="IPR006034">
    <property type="entry name" value="Asparaginase/glutaminase-like"/>
</dbReference>
<accession>A0A183EGX4</accession>
<dbReference type="PIRSF" id="PIRSF001220">
    <property type="entry name" value="L-ASNase_gatD"/>
    <property type="match status" value="1"/>
</dbReference>
<dbReference type="AlphaFoldDB" id="A0A183EGX4"/>
<name>A0A183EGX4_9BILA</name>
<sequence>MVPDREKVERDKDEVQVADEKESRKKLLCFTSASTKPISATELANQVSEDIKTMRTQISLDTVIGQETRVLVLYTGGTIGMKCEDGGFRLSFP</sequence>
<reference evidence="3" key="1">
    <citation type="submission" date="2016-06" db="UniProtKB">
        <authorList>
            <consortium name="WormBaseParasite"/>
        </authorList>
    </citation>
    <scope>IDENTIFICATION</scope>
</reference>
<dbReference type="OrthoDB" id="542841at2759"/>
<dbReference type="WBParaSite" id="GPUH_0002024001-mRNA-1">
    <property type="protein sequence ID" value="GPUH_0002024001-mRNA-1"/>
    <property type="gene ID" value="GPUH_0002024001"/>
</dbReference>
<gene>
    <name evidence="1" type="ORF">GPUH_LOCUS20215</name>
</gene>
<dbReference type="EMBL" id="UYRT01089992">
    <property type="protein sequence ID" value="VDN35553.1"/>
    <property type="molecule type" value="Genomic_DNA"/>
</dbReference>
<organism evidence="3">
    <name type="scientific">Gongylonema pulchrum</name>
    <dbReference type="NCBI Taxonomy" id="637853"/>
    <lineage>
        <taxon>Eukaryota</taxon>
        <taxon>Metazoa</taxon>
        <taxon>Ecdysozoa</taxon>
        <taxon>Nematoda</taxon>
        <taxon>Chromadorea</taxon>
        <taxon>Rhabditida</taxon>
        <taxon>Spirurina</taxon>
        <taxon>Spiruromorpha</taxon>
        <taxon>Spiruroidea</taxon>
        <taxon>Gongylonematidae</taxon>
        <taxon>Gongylonema</taxon>
    </lineage>
</organism>
<keyword evidence="2" id="KW-1185">Reference proteome</keyword>
<reference evidence="1 2" key="2">
    <citation type="submission" date="2018-11" db="EMBL/GenBank/DDBJ databases">
        <authorList>
            <consortium name="Pathogen Informatics"/>
        </authorList>
    </citation>
    <scope>NUCLEOTIDE SEQUENCE [LARGE SCALE GENOMIC DNA]</scope>
</reference>
<evidence type="ECO:0000313" key="1">
    <source>
        <dbReference type="EMBL" id="VDN35553.1"/>
    </source>
</evidence>
<proteinExistence type="predicted"/>
<evidence type="ECO:0000313" key="3">
    <source>
        <dbReference type="WBParaSite" id="GPUH_0002024001-mRNA-1"/>
    </source>
</evidence>
<dbReference type="PIRSF" id="PIRSF500176">
    <property type="entry name" value="L_ASNase"/>
    <property type="match status" value="1"/>
</dbReference>
<dbReference type="Proteomes" id="UP000271098">
    <property type="component" value="Unassembled WGS sequence"/>
</dbReference>
<evidence type="ECO:0000313" key="2">
    <source>
        <dbReference type="Proteomes" id="UP000271098"/>
    </source>
</evidence>
<protein>
    <submittedName>
        <fullName evidence="3">Asparaginase</fullName>
    </submittedName>
</protein>